<feature type="transmembrane region" description="Helical" evidence="1">
    <location>
        <begin position="78"/>
        <end position="98"/>
    </location>
</feature>
<feature type="transmembrane region" description="Helical" evidence="1">
    <location>
        <begin position="44"/>
        <end position="66"/>
    </location>
</feature>
<accession>L8X627</accession>
<dbReference type="AlphaFoldDB" id="L8X627"/>
<protein>
    <submittedName>
        <fullName evidence="2">Uncharacterized protein</fullName>
    </submittedName>
</protein>
<proteinExistence type="predicted"/>
<dbReference type="HOGENOM" id="CLU_2307966_0_0_1"/>
<keyword evidence="3" id="KW-1185">Reference proteome</keyword>
<dbReference type="EMBL" id="AFRT01000429">
    <property type="protein sequence ID" value="ELU44094.1"/>
    <property type="molecule type" value="Genomic_DNA"/>
</dbReference>
<keyword evidence="1" id="KW-0472">Membrane</keyword>
<feature type="transmembrane region" description="Helical" evidence="1">
    <location>
        <begin position="6"/>
        <end position="24"/>
    </location>
</feature>
<name>L8X627_THACA</name>
<reference evidence="2 3" key="1">
    <citation type="journal article" date="2013" name="Nat. Commun.">
        <title>The evolution and pathogenic mechanisms of the rice sheath blight pathogen.</title>
        <authorList>
            <person name="Zheng A."/>
            <person name="Lin R."/>
            <person name="Xu L."/>
            <person name="Qin P."/>
            <person name="Tang C."/>
            <person name="Ai P."/>
            <person name="Zhang D."/>
            <person name="Liu Y."/>
            <person name="Sun Z."/>
            <person name="Feng H."/>
            <person name="Wang Y."/>
            <person name="Chen Y."/>
            <person name="Liang X."/>
            <person name="Fu R."/>
            <person name="Li Q."/>
            <person name="Zhang J."/>
            <person name="Yu X."/>
            <person name="Xie Z."/>
            <person name="Ding L."/>
            <person name="Guan P."/>
            <person name="Tang J."/>
            <person name="Liang Y."/>
            <person name="Wang S."/>
            <person name="Deng Q."/>
            <person name="Li S."/>
            <person name="Zhu J."/>
            <person name="Wang L."/>
            <person name="Liu H."/>
            <person name="Li P."/>
        </authorList>
    </citation>
    <scope>NUCLEOTIDE SEQUENCE [LARGE SCALE GENOMIC DNA]</scope>
    <source>
        <strain evidence="3">AG-1 IA</strain>
    </source>
</reference>
<sequence>MCLGLFWFYWLSQSSWLFCITSLLRSLPRPSSCAPTCTRSRPLFNFLLTFVYQMSLLHTHWLSISINLTVFLPRLQVAHLYPFTPMSCISLLLYLLLFPS</sequence>
<gene>
    <name evidence="2" type="ORF">AG1IA_01877</name>
</gene>
<comment type="caution">
    <text evidence="2">The sequence shown here is derived from an EMBL/GenBank/DDBJ whole genome shotgun (WGS) entry which is preliminary data.</text>
</comment>
<keyword evidence="1" id="KW-1133">Transmembrane helix</keyword>
<dbReference type="Proteomes" id="UP000011668">
    <property type="component" value="Unassembled WGS sequence"/>
</dbReference>
<evidence type="ECO:0000256" key="1">
    <source>
        <dbReference type="SAM" id="Phobius"/>
    </source>
</evidence>
<evidence type="ECO:0000313" key="3">
    <source>
        <dbReference type="Proteomes" id="UP000011668"/>
    </source>
</evidence>
<keyword evidence="1" id="KW-0812">Transmembrane</keyword>
<organism evidence="2 3">
    <name type="scientific">Thanatephorus cucumeris (strain AG1-IA)</name>
    <name type="common">Rice sheath blight fungus</name>
    <name type="synonym">Rhizoctonia solani</name>
    <dbReference type="NCBI Taxonomy" id="983506"/>
    <lineage>
        <taxon>Eukaryota</taxon>
        <taxon>Fungi</taxon>
        <taxon>Dikarya</taxon>
        <taxon>Basidiomycota</taxon>
        <taxon>Agaricomycotina</taxon>
        <taxon>Agaricomycetes</taxon>
        <taxon>Cantharellales</taxon>
        <taxon>Ceratobasidiaceae</taxon>
        <taxon>Rhizoctonia</taxon>
        <taxon>Rhizoctonia solani AG-1</taxon>
    </lineage>
</organism>
<evidence type="ECO:0000313" key="2">
    <source>
        <dbReference type="EMBL" id="ELU44094.1"/>
    </source>
</evidence>